<name>A0ABV5VU82_9BACL</name>
<dbReference type="RefSeq" id="WP_344912700.1">
    <property type="nucleotide sequence ID" value="NZ_BAAAYO010000010.1"/>
</dbReference>
<proteinExistence type="predicted"/>
<dbReference type="Proteomes" id="UP001589619">
    <property type="component" value="Unassembled WGS sequence"/>
</dbReference>
<dbReference type="EMBL" id="JBHMAG010000007">
    <property type="protein sequence ID" value="MFB9751811.1"/>
    <property type="molecule type" value="Genomic_DNA"/>
</dbReference>
<sequence>MTLLRAVSVPPARILVAAPNRAGELFLCKLRERGLPHAAIVNNAYERSRIEALGISPVITVDTRDKSTWLPPDYPIGKVFLFEDSMSLCCRYIQLCQSWNTGSIHAVTRTDCSSTIYRALGVRHLRYTTKRDIADMVRRTV</sequence>
<organism evidence="1 2">
    <name type="scientific">Paenibacillus hodogayensis</name>
    <dbReference type="NCBI Taxonomy" id="279208"/>
    <lineage>
        <taxon>Bacteria</taxon>
        <taxon>Bacillati</taxon>
        <taxon>Bacillota</taxon>
        <taxon>Bacilli</taxon>
        <taxon>Bacillales</taxon>
        <taxon>Paenibacillaceae</taxon>
        <taxon>Paenibacillus</taxon>
    </lineage>
</organism>
<gene>
    <name evidence="1" type="ORF">ACFFNY_09525</name>
</gene>
<comment type="caution">
    <text evidence="1">The sequence shown here is derived from an EMBL/GenBank/DDBJ whole genome shotgun (WGS) entry which is preliminary data.</text>
</comment>
<keyword evidence="2" id="KW-1185">Reference proteome</keyword>
<accession>A0ABV5VU82</accession>
<evidence type="ECO:0000313" key="2">
    <source>
        <dbReference type="Proteomes" id="UP001589619"/>
    </source>
</evidence>
<evidence type="ECO:0000313" key="1">
    <source>
        <dbReference type="EMBL" id="MFB9751811.1"/>
    </source>
</evidence>
<protein>
    <recommendedName>
        <fullName evidence="3">RCK N-terminal domain-containing protein</fullName>
    </recommendedName>
</protein>
<reference evidence="1 2" key="1">
    <citation type="submission" date="2024-09" db="EMBL/GenBank/DDBJ databases">
        <authorList>
            <person name="Sun Q."/>
            <person name="Mori K."/>
        </authorList>
    </citation>
    <scope>NUCLEOTIDE SEQUENCE [LARGE SCALE GENOMIC DNA]</scope>
    <source>
        <strain evidence="1 2">JCM 12520</strain>
    </source>
</reference>
<evidence type="ECO:0008006" key="3">
    <source>
        <dbReference type="Google" id="ProtNLM"/>
    </source>
</evidence>